<dbReference type="Gene3D" id="3.40.50.12780">
    <property type="entry name" value="N-terminal domain of ligase-like"/>
    <property type="match status" value="1"/>
</dbReference>
<dbReference type="Pfam" id="PF23562">
    <property type="entry name" value="AMP-binding_C_3"/>
    <property type="match status" value="1"/>
</dbReference>
<keyword evidence="4" id="KW-0436">Ligase</keyword>
<keyword evidence="5" id="KW-1185">Reference proteome</keyword>
<protein>
    <submittedName>
        <fullName evidence="4">Long-chain fatty-acid CoA ligase</fullName>
    </submittedName>
</protein>
<dbReference type="InterPro" id="IPR000873">
    <property type="entry name" value="AMP-dep_synth/lig_dom"/>
</dbReference>
<dbReference type="KEGG" id="bmx:BMS_0149"/>
<dbReference type="InterPro" id="IPR020845">
    <property type="entry name" value="AMP-binding_CS"/>
</dbReference>
<dbReference type="GO" id="GO:0005524">
    <property type="term" value="F:ATP binding"/>
    <property type="evidence" value="ECO:0007669"/>
    <property type="project" value="UniProtKB-KW"/>
</dbReference>
<dbReference type="GO" id="GO:0016020">
    <property type="term" value="C:membrane"/>
    <property type="evidence" value="ECO:0007669"/>
    <property type="project" value="TreeGrafter"/>
</dbReference>
<dbReference type="RefSeq" id="WP_014242875.1">
    <property type="nucleotide sequence ID" value="NC_016620.1"/>
</dbReference>
<dbReference type="OrthoDB" id="5287404at2"/>
<dbReference type="CDD" id="cd05907">
    <property type="entry name" value="VL_LC_FACS_like"/>
    <property type="match status" value="1"/>
</dbReference>
<dbReference type="GO" id="GO:0004467">
    <property type="term" value="F:long-chain fatty acid-CoA ligase activity"/>
    <property type="evidence" value="ECO:0007669"/>
    <property type="project" value="TreeGrafter"/>
</dbReference>
<dbReference type="PANTHER" id="PTHR43272:SF33">
    <property type="entry name" value="AMP-BINDING DOMAIN-CONTAINING PROTEIN-RELATED"/>
    <property type="match status" value="1"/>
</dbReference>
<dbReference type="PATRIC" id="fig|862908.3.peg.144"/>
<keyword evidence="1" id="KW-0547">Nucleotide-binding</keyword>
<dbReference type="SUPFAM" id="SSF56801">
    <property type="entry name" value="Acetyl-CoA synthetase-like"/>
    <property type="match status" value="1"/>
</dbReference>
<evidence type="ECO:0000259" key="3">
    <source>
        <dbReference type="Pfam" id="PF00501"/>
    </source>
</evidence>
<dbReference type="Pfam" id="PF00501">
    <property type="entry name" value="AMP-binding"/>
    <property type="match status" value="1"/>
</dbReference>
<dbReference type="HOGENOM" id="CLU_000022_45_5_7"/>
<dbReference type="STRING" id="862908.BMS_0149"/>
<dbReference type="eggNOG" id="COG1022">
    <property type="taxonomic scope" value="Bacteria"/>
</dbReference>
<evidence type="ECO:0000313" key="5">
    <source>
        <dbReference type="Proteomes" id="UP000008963"/>
    </source>
</evidence>
<dbReference type="PANTHER" id="PTHR43272">
    <property type="entry name" value="LONG-CHAIN-FATTY-ACID--COA LIGASE"/>
    <property type="match status" value="1"/>
</dbReference>
<dbReference type="AlphaFoldDB" id="E1X2D0"/>
<keyword evidence="2" id="KW-0067">ATP-binding</keyword>
<accession>E1X2D0</accession>
<evidence type="ECO:0000256" key="2">
    <source>
        <dbReference type="ARBA" id="ARBA00022840"/>
    </source>
</evidence>
<proteinExistence type="predicted"/>
<name>E1X2D0_HALMS</name>
<sequence>MTIKRNIPALLLHKYKTNSQSKSIGWIKNGKVTTLNTHEYYECIAKIATALEEVGLRSNDKVSILADTSHIWHLYDLSCLCLNATVVPIYPTYTDEEAEYIVNHSESNVLVIDSEKQLSKISNVISQLTTLKTLIILTEIKNQELIQKCSKYTKIYTHTELLEKGKLITLDKPNRLEELIDSVQDNSLASIVYTSGTTGQPKGAMIRHNAFWSMLQNVKSGLGHNINESDRLLTFLPLSHVLGRCDSMLNLSLGIENIYAESIDKLVDNISVAQPTVMISVPRIFEKIYSKTQDTIEKESFIKKKLFSWAESISGEYFDYLDRDQSPPSKVLIARNLAYQTVFSKIYNRFGGKIRFFVSGGAPLGVDIIKFLRCANLTVLEGYGLTETIAPCCVNPVSKQMPGTVGLPLGDTQFQFDDDGEILVKSSGLFSGYYKNEEETQKAFKDGWFRTGDIGSLNSSGYLQITDRKKDIIITSGGKNVAPQKIENLLKIRKYITHFMVVGDKRKFLTGVVGIEKESFLEVLPALDLPSNVDIEELSKNQGVINLIKEDIESVNKELASFETIKKFYIAPIEFTPESGLITPSLKLKKKEILKRFDKEIDALYN</sequence>
<dbReference type="Proteomes" id="UP000008963">
    <property type="component" value="Chromosome"/>
</dbReference>
<dbReference type="InterPro" id="IPR042099">
    <property type="entry name" value="ANL_N_sf"/>
</dbReference>
<dbReference type="PROSITE" id="PS00455">
    <property type="entry name" value="AMP_BINDING"/>
    <property type="match status" value="1"/>
</dbReference>
<feature type="domain" description="AMP-dependent synthetase/ligase" evidence="3">
    <location>
        <begin position="32"/>
        <end position="434"/>
    </location>
</feature>
<gene>
    <name evidence="4" type="ordered locus">BMS_0149</name>
</gene>
<reference evidence="5" key="1">
    <citation type="journal article" date="2013" name="ISME J.">
        <title>A small predatory core genome in the divergent marine Bacteriovorax marinus SJ and the terrestrial Bdellovibrio bacteriovorus.</title>
        <authorList>
            <person name="Crossman L.C."/>
            <person name="Chen H."/>
            <person name="Cerdeno-Tarraga A.M."/>
            <person name="Brooks K."/>
            <person name="Quail M.A."/>
            <person name="Pineiro S.A."/>
            <person name="Hobley L."/>
            <person name="Sockett R.E."/>
            <person name="Bentley S.D."/>
            <person name="Parkhill J."/>
            <person name="Williams H.N."/>
            <person name="Stine O.C."/>
        </authorList>
    </citation>
    <scope>NUCLEOTIDE SEQUENCE [LARGE SCALE GENOMIC DNA]</scope>
    <source>
        <strain evidence="5">ATCC BAA-682 / DSM 15412 / SJ</strain>
    </source>
</reference>
<organism evidence="4 5">
    <name type="scientific">Halobacteriovorax marinus (strain ATCC BAA-682 / DSM 15412 / SJ)</name>
    <name type="common">Bacteriovorax marinus</name>
    <dbReference type="NCBI Taxonomy" id="862908"/>
    <lineage>
        <taxon>Bacteria</taxon>
        <taxon>Pseudomonadati</taxon>
        <taxon>Bdellovibrionota</taxon>
        <taxon>Bacteriovoracia</taxon>
        <taxon>Bacteriovoracales</taxon>
        <taxon>Halobacteriovoraceae</taxon>
        <taxon>Halobacteriovorax</taxon>
    </lineage>
</organism>
<dbReference type="EMBL" id="FQ312005">
    <property type="protein sequence ID" value="CBW25086.1"/>
    <property type="molecule type" value="Genomic_DNA"/>
</dbReference>
<evidence type="ECO:0000256" key="1">
    <source>
        <dbReference type="ARBA" id="ARBA00022741"/>
    </source>
</evidence>
<evidence type="ECO:0000313" key="4">
    <source>
        <dbReference type="EMBL" id="CBW25086.1"/>
    </source>
</evidence>